<name>A0A0E0DV51_9ORYZ</name>
<reference evidence="3" key="1">
    <citation type="submission" date="2015-04" db="UniProtKB">
        <authorList>
            <consortium name="EnsemblPlants"/>
        </authorList>
    </citation>
    <scope>IDENTIFICATION</scope>
</reference>
<keyword evidence="2" id="KW-0472">Membrane</keyword>
<sequence>MMVIVVVAVAVVGVFVIVVQGGGGSKQRRAGAGVAVAVVVVVLLHAAPAAPAQGSLQGTRTCQMDTTSLAVLSCQEWPPSGSCCDALRYAINEQPSDVSDRGLCCLCVYICLCVSDRGLSPSTSRMSTACAAERMRRPSPPGSLCSLLLSTTALILTGNGMLLSPRAGGGGAGDPAGGGSSTGGGSGGTKKKKQQQQHLSSWAILGIVVGTLLAIMVISWCAYRFFFLGRTK</sequence>
<dbReference type="Gramene" id="OMERI05G23730.1">
    <property type="protein sequence ID" value="OMERI05G23730.1"/>
    <property type="gene ID" value="OMERI05G23730"/>
</dbReference>
<feature type="transmembrane region" description="Helical" evidence="2">
    <location>
        <begin position="144"/>
        <end position="163"/>
    </location>
</feature>
<reference evidence="3" key="2">
    <citation type="submission" date="2018-05" db="EMBL/GenBank/DDBJ databases">
        <title>OmerRS3 (Oryza meridionalis Reference Sequence Version 3).</title>
        <authorList>
            <person name="Zhang J."/>
            <person name="Kudrna D."/>
            <person name="Lee S."/>
            <person name="Talag J."/>
            <person name="Welchert J."/>
            <person name="Wing R.A."/>
        </authorList>
    </citation>
    <scope>NUCLEOTIDE SEQUENCE [LARGE SCALE GENOMIC DNA]</scope>
    <source>
        <strain evidence="3">cv. OR44</strain>
    </source>
</reference>
<evidence type="ECO:0000256" key="1">
    <source>
        <dbReference type="SAM" id="MobiDB-lite"/>
    </source>
</evidence>
<dbReference type="HOGENOM" id="CLU_1087366_0_0_1"/>
<keyword evidence="2" id="KW-1133">Transmembrane helix</keyword>
<feature type="transmembrane region" description="Helical" evidence="2">
    <location>
        <begin position="202"/>
        <end position="226"/>
    </location>
</feature>
<dbReference type="Proteomes" id="UP000008021">
    <property type="component" value="Chromosome 5"/>
</dbReference>
<keyword evidence="2" id="KW-0812">Transmembrane</keyword>
<feature type="region of interest" description="Disordered" evidence="1">
    <location>
        <begin position="167"/>
        <end position="192"/>
    </location>
</feature>
<accession>A0A0E0DV51</accession>
<dbReference type="AlphaFoldDB" id="A0A0E0DV51"/>
<evidence type="ECO:0000313" key="4">
    <source>
        <dbReference type="Proteomes" id="UP000008021"/>
    </source>
</evidence>
<protein>
    <submittedName>
        <fullName evidence="3">Uncharacterized protein</fullName>
    </submittedName>
</protein>
<evidence type="ECO:0000313" key="3">
    <source>
        <dbReference type="EnsemblPlants" id="OMERI05G23730.1"/>
    </source>
</evidence>
<dbReference type="EnsemblPlants" id="OMERI05G23730.1">
    <property type="protein sequence ID" value="OMERI05G23730.1"/>
    <property type="gene ID" value="OMERI05G23730"/>
</dbReference>
<feature type="compositionally biased region" description="Gly residues" evidence="1">
    <location>
        <begin position="167"/>
        <end position="188"/>
    </location>
</feature>
<organism evidence="3">
    <name type="scientific">Oryza meridionalis</name>
    <dbReference type="NCBI Taxonomy" id="40149"/>
    <lineage>
        <taxon>Eukaryota</taxon>
        <taxon>Viridiplantae</taxon>
        <taxon>Streptophyta</taxon>
        <taxon>Embryophyta</taxon>
        <taxon>Tracheophyta</taxon>
        <taxon>Spermatophyta</taxon>
        <taxon>Magnoliopsida</taxon>
        <taxon>Liliopsida</taxon>
        <taxon>Poales</taxon>
        <taxon>Poaceae</taxon>
        <taxon>BOP clade</taxon>
        <taxon>Oryzoideae</taxon>
        <taxon>Oryzeae</taxon>
        <taxon>Oryzinae</taxon>
        <taxon>Oryza</taxon>
    </lineage>
</organism>
<keyword evidence="4" id="KW-1185">Reference proteome</keyword>
<proteinExistence type="predicted"/>
<feature type="transmembrane region" description="Helical" evidence="2">
    <location>
        <begin position="31"/>
        <end position="50"/>
    </location>
</feature>
<evidence type="ECO:0000256" key="2">
    <source>
        <dbReference type="SAM" id="Phobius"/>
    </source>
</evidence>